<dbReference type="OrthoDB" id="10010911at2"/>
<gene>
    <name evidence="2" type="ORF">ROE7235_02926</name>
</gene>
<dbReference type="AlphaFoldDB" id="A0A3B0MHZ8"/>
<name>A0A3B0MHZ8_9RHOB</name>
<protein>
    <submittedName>
        <fullName evidence="2">Uncharacterized protein</fullName>
    </submittedName>
</protein>
<feature type="transmembrane region" description="Helical" evidence="1">
    <location>
        <begin position="15"/>
        <end position="34"/>
    </location>
</feature>
<evidence type="ECO:0000313" key="2">
    <source>
        <dbReference type="EMBL" id="SUZ33158.1"/>
    </source>
</evidence>
<proteinExistence type="predicted"/>
<dbReference type="RefSeq" id="WP_147434222.1">
    <property type="nucleotide sequence ID" value="NZ_UIHC01000039.1"/>
</dbReference>
<accession>A0A3B0MHZ8</accession>
<keyword evidence="3" id="KW-1185">Reference proteome</keyword>
<evidence type="ECO:0000313" key="3">
    <source>
        <dbReference type="Proteomes" id="UP000272908"/>
    </source>
</evidence>
<feature type="transmembrane region" description="Helical" evidence="1">
    <location>
        <begin position="83"/>
        <end position="106"/>
    </location>
</feature>
<feature type="transmembrane region" description="Helical" evidence="1">
    <location>
        <begin position="46"/>
        <end position="71"/>
    </location>
</feature>
<sequence length="110" mass="11402">MTRGAASSNWAAKRWRVALGISTLQIAVGVYVMVSSSRDIISDGACMGGLFGAVANLWIGGLATLVALVLAVKTFNAVQWHPFLGPLLVVIASSVIAVFLGTIAALRCTV</sequence>
<dbReference type="Proteomes" id="UP000272908">
    <property type="component" value="Unassembled WGS sequence"/>
</dbReference>
<reference evidence="3" key="1">
    <citation type="submission" date="2018-08" db="EMBL/GenBank/DDBJ databases">
        <authorList>
            <person name="Rodrigo-Torres L."/>
            <person name="Arahal R. D."/>
            <person name="Lucena T."/>
        </authorList>
    </citation>
    <scope>NUCLEOTIDE SEQUENCE [LARGE SCALE GENOMIC DNA]</scope>
    <source>
        <strain evidence="3">CECT 7235</strain>
    </source>
</reference>
<organism evidence="2 3">
    <name type="scientific">Roseinatronobacter ekhonensis</name>
    <dbReference type="NCBI Taxonomy" id="254356"/>
    <lineage>
        <taxon>Bacteria</taxon>
        <taxon>Pseudomonadati</taxon>
        <taxon>Pseudomonadota</taxon>
        <taxon>Alphaproteobacteria</taxon>
        <taxon>Rhodobacterales</taxon>
        <taxon>Paracoccaceae</taxon>
        <taxon>Roseinatronobacter</taxon>
    </lineage>
</organism>
<evidence type="ECO:0000256" key="1">
    <source>
        <dbReference type="SAM" id="Phobius"/>
    </source>
</evidence>
<keyword evidence="1" id="KW-0472">Membrane</keyword>
<keyword evidence="1" id="KW-1133">Transmembrane helix</keyword>
<keyword evidence="1" id="KW-0812">Transmembrane</keyword>
<dbReference type="EMBL" id="UIHC01000039">
    <property type="protein sequence ID" value="SUZ33158.1"/>
    <property type="molecule type" value="Genomic_DNA"/>
</dbReference>